<evidence type="ECO:0000313" key="4">
    <source>
        <dbReference type="EMBL" id="CAF4157115.1"/>
    </source>
</evidence>
<dbReference type="EMBL" id="CAJOBB010006313">
    <property type="protein sequence ID" value="CAF4157115.1"/>
    <property type="molecule type" value="Genomic_DNA"/>
</dbReference>
<evidence type="ECO:0000256" key="1">
    <source>
        <dbReference type="ARBA" id="ARBA00022441"/>
    </source>
</evidence>
<dbReference type="InterPro" id="IPR006652">
    <property type="entry name" value="Kelch_1"/>
</dbReference>
<dbReference type="Gene3D" id="2.120.10.80">
    <property type="entry name" value="Kelch-type beta propeller"/>
    <property type="match status" value="1"/>
</dbReference>
<dbReference type="PANTHER" id="PTHR46260:SF3">
    <property type="entry name" value="RING-TYPE DOMAIN-CONTAINING PROTEIN"/>
    <property type="match status" value="1"/>
</dbReference>
<feature type="non-terminal residue" evidence="4">
    <location>
        <position position="1"/>
    </location>
</feature>
<keyword evidence="3" id="KW-0812">Transmembrane</keyword>
<feature type="transmembrane region" description="Helical" evidence="3">
    <location>
        <begin position="12"/>
        <end position="32"/>
    </location>
</feature>
<keyword evidence="2" id="KW-0677">Repeat</keyword>
<dbReference type="SUPFAM" id="SSF117281">
    <property type="entry name" value="Kelch motif"/>
    <property type="match status" value="2"/>
</dbReference>
<sequence length="334" mass="36419">MVNEKNKTRITQYAFLFITLAICTAIAIFLLVKYKKSVKITKATSVTYIYEVDHAGDNSTISYDTSTLSTTSDTSAHWIQDASLSKGRSSFGAVLLPNEHIMIAGGRCNSSTILRGFELYSASTGWNFTSNMKEFRYQYTLTTFANNTKVLAAGTEYPTTQQTAEVYDIKNKTWTLTSTNMSTGRYLHTATLLQNGYILIIGGKNSSGTILSDVDIFMPSSNSFSKVNSLNMGRYLFTSTLLNNGSTVLVTGGGNTDNQMTSTAELYVSGSWIPTNTQMTQPRAYHSAVLLPNGNVLIAGGGDGGTVSYSTAEIYNPTTRTFKSTASMKYRRGS</sequence>
<name>A0A819YBN2_9BILA</name>
<dbReference type="Proteomes" id="UP000663868">
    <property type="component" value="Unassembled WGS sequence"/>
</dbReference>
<dbReference type="InterPro" id="IPR051746">
    <property type="entry name" value="Kelch_domain_containing_8"/>
</dbReference>
<keyword evidence="3" id="KW-0472">Membrane</keyword>
<organism evidence="4 5">
    <name type="scientific">Adineta steineri</name>
    <dbReference type="NCBI Taxonomy" id="433720"/>
    <lineage>
        <taxon>Eukaryota</taxon>
        <taxon>Metazoa</taxon>
        <taxon>Spiralia</taxon>
        <taxon>Gnathifera</taxon>
        <taxon>Rotifera</taxon>
        <taxon>Eurotatoria</taxon>
        <taxon>Bdelloidea</taxon>
        <taxon>Adinetida</taxon>
        <taxon>Adinetidae</taxon>
        <taxon>Adineta</taxon>
    </lineage>
</organism>
<keyword evidence="3" id="KW-1133">Transmembrane helix</keyword>
<keyword evidence="1" id="KW-0880">Kelch repeat</keyword>
<reference evidence="4" key="1">
    <citation type="submission" date="2021-02" db="EMBL/GenBank/DDBJ databases">
        <authorList>
            <person name="Nowell W R."/>
        </authorList>
    </citation>
    <scope>NUCLEOTIDE SEQUENCE</scope>
</reference>
<evidence type="ECO:0000256" key="3">
    <source>
        <dbReference type="SAM" id="Phobius"/>
    </source>
</evidence>
<dbReference type="Pfam" id="PF24681">
    <property type="entry name" value="Kelch_KLHDC2_KLHL20_DRC7"/>
    <property type="match status" value="1"/>
</dbReference>
<proteinExistence type="predicted"/>
<accession>A0A819YBN2</accession>
<protein>
    <submittedName>
        <fullName evidence="4">Uncharacterized protein</fullName>
    </submittedName>
</protein>
<dbReference type="InterPro" id="IPR037293">
    <property type="entry name" value="Gal_Oxidase_central_sf"/>
</dbReference>
<dbReference type="SMART" id="SM00612">
    <property type="entry name" value="Kelch"/>
    <property type="match status" value="5"/>
</dbReference>
<gene>
    <name evidence="4" type="ORF">KXQ929_LOCUS37595</name>
</gene>
<evidence type="ECO:0000256" key="2">
    <source>
        <dbReference type="ARBA" id="ARBA00022737"/>
    </source>
</evidence>
<dbReference type="Gene3D" id="2.130.10.80">
    <property type="entry name" value="Galactose oxidase/kelch, beta-propeller"/>
    <property type="match status" value="1"/>
</dbReference>
<dbReference type="InterPro" id="IPR015915">
    <property type="entry name" value="Kelch-typ_b-propeller"/>
</dbReference>
<evidence type="ECO:0000313" key="5">
    <source>
        <dbReference type="Proteomes" id="UP000663868"/>
    </source>
</evidence>
<comment type="caution">
    <text evidence="4">The sequence shown here is derived from an EMBL/GenBank/DDBJ whole genome shotgun (WGS) entry which is preliminary data.</text>
</comment>
<dbReference type="AlphaFoldDB" id="A0A819YBN2"/>
<dbReference type="PANTHER" id="PTHR46260">
    <property type="entry name" value="RING-TYPE DOMAIN-CONTAINING PROTEIN"/>
    <property type="match status" value="1"/>
</dbReference>